<keyword evidence="2" id="KW-1185">Reference proteome</keyword>
<accession>A0A329RZ52</accession>
<evidence type="ECO:0000313" key="1">
    <source>
        <dbReference type="EMBL" id="RAW28498.1"/>
    </source>
</evidence>
<proteinExistence type="predicted"/>
<dbReference type="OrthoDB" id="116546at2759"/>
<reference evidence="1 2" key="1">
    <citation type="submission" date="2018-01" db="EMBL/GenBank/DDBJ databases">
        <title>Draft genome of the strawberry crown rot pathogen Phytophthora cactorum.</title>
        <authorList>
            <person name="Armitage A.D."/>
            <person name="Lysoe E."/>
            <person name="Nellist C.F."/>
            <person name="Harrison R.J."/>
            <person name="Brurberg M.B."/>
        </authorList>
    </citation>
    <scope>NUCLEOTIDE SEQUENCE [LARGE SCALE GENOMIC DNA]</scope>
    <source>
        <strain evidence="1 2">10300</strain>
    </source>
</reference>
<dbReference type="VEuPathDB" id="FungiDB:PC110_g15117"/>
<comment type="caution">
    <text evidence="1">The sequence shown here is derived from an EMBL/GenBank/DDBJ whole genome shotgun (WGS) entry which is preliminary data.</text>
</comment>
<protein>
    <submittedName>
        <fullName evidence="1">Uncharacterized protein</fullName>
    </submittedName>
</protein>
<evidence type="ECO:0000313" key="2">
    <source>
        <dbReference type="Proteomes" id="UP000251314"/>
    </source>
</evidence>
<name>A0A329RZ52_9STRA</name>
<dbReference type="EMBL" id="MJFZ01000484">
    <property type="protein sequence ID" value="RAW28498.1"/>
    <property type="molecule type" value="Genomic_DNA"/>
</dbReference>
<sequence>MCRLDNLMDPMQMLGNMAVRQCVEAEKLTIIWECEGDVHQGKSKARIQPKG</sequence>
<organism evidence="1 2">
    <name type="scientific">Phytophthora cactorum</name>
    <dbReference type="NCBI Taxonomy" id="29920"/>
    <lineage>
        <taxon>Eukaryota</taxon>
        <taxon>Sar</taxon>
        <taxon>Stramenopiles</taxon>
        <taxon>Oomycota</taxon>
        <taxon>Peronosporomycetes</taxon>
        <taxon>Peronosporales</taxon>
        <taxon>Peronosporaceae</taxon>
        <taxon>Phytophthora</taxon>
    </lineage>
</organism>
<dbReference type="AlphaFoldDB" id="A0A329RZ52"/>
<dbReference type="Proteomes" id="UP000251314">
    <property type="component" value="Unassembled WGS sequence"/>
</dbReference>
<gene>
    <name evidence="1" type="ORF">PC110_g15117</name>
</gene>